<name>A0A4U0H4Z0_9SPHI</name>
<dbReference type="EMBL" id="SUKA01000002">
    <property type="protein sequence ID" value="TJY66678.1"/>
    <property type="molecule type" value="Genomic_DNA"/>
</dbReference>
<keyword evidence="3" id="KW-1185">Reference proteome</keyword>
<reference evidence="2 3" key="1">
    <citation type="submission" date="2019-04" db="EMBL/GenBank/DDBJ databases">
        <title>Sphingobacterium olei sp. nov., isolated from oil-contaminated soil.</title>
        <authorList>
            <person name="Liu B."/>
        </authorList>
    </citation>
    <scope>NUCLEOTIDE SEQUENCE [LARGE SCALE GENOMIC DNA]</scope>
    <source>
        <strain evidence="2 3">Y3L14</strain>
    </source>
</reference>
<dbReference type="RefSeq" id="WP_136820027.1">
    <property type="nucleotide sequence ID" value="NZ_BMJX01000002.1"/>
</dbReference>
<accession>A0A4U0H4Z0</accession>
<evidence type="ECO:0000313" key="2">
    <source>
        <dbReference type="EMBL" id="TJY66678.1"/>
    </source>
</evidence>
<dbReference type="InterPro" id="IPR046744">
    <property type="entry name" value="DUF6794"/>
</dbReference>
<gene>
    <name evidence="2" type="ORF">FAZ19_07100</name>
</gene>
<dbReference type="OrthoDB" id="983155at2"/>
<evidence type="ECO:0000313" key="3">
    <source>
        <dbReference type="Proteomes" id="UP000309872"/>
    </source>
</evidence>
<dbReference type="Proteomes" id="UP000309872">
    <property type="component" value="Unassembled WGS sequence"/>
</dbReference>
<dbReference type="AlphaFoldDB" id="A0A4U0H4Z0"/>
<sequence length="485" mass="55992">MKFYYLSILSYLISINVCFAQYGFSNGMLQIGTVNSQNRIFKIVSMSYDDQFPTTRGKSIVYKNDKILYVIPRSFDILPNEPNSYLAISNDGLSVVYLVTKSFLEDDEHKHVTLYHKGKLKKAYTLDEFTGCNSAITECNLFYSSYNETINPVKTTEDDNLSKQTRDENHVAKEILLRKQPVLIKNDTLYCTDSQKNTTVLDLRTGQIIGRAPFSSFYNALKDQHTDKAEIVRYDKAYTQINDFLNQRTNKKASEEIADLLNMRYIHLDSSKRNLFKEYSVSVTGLLGQDGTFEIEQLTAESPLNKNLIADYFESNIFKSDFVKKEIGFEYFEYFFGTYRNVDESMAKKERTAERIEQEKIKQANLIADSIGNVYIPKNLKECFSQLNIILKPVDVEKLKSSAGINYHMGLGMWIRNNWGLWGASRLQQYFIKRGYSDPDSISSVILDNYISWLNGETDIAEAWKKNNVPKTSIRNLHVPIMKKR</sequence>
<proteinExistence type="predicted"/>
<comment type="caution">
    <text evidence="2">The sequence shown here is derived from an EMBL/GenBank/DDBJ whole genome shotgun (WGS) entry which is preliminary data.</text>
</comment>
<dbReference type="Pfam" id="PF20594">
    <property type="entry name" value="DUF6794"/>
    <property type="match status" value="1"/>
</dbReference>
<feature type="domain" description="DUF6794" evidence="1">
    <location>
        <begin position="376"/>
        <end position="454"/>
    </location>
</feature>
<organism evidence="2 3">
    <name type="scientific">Sphingobacterium alkalisoli</name>
    <dbReference type="NCBI Taxonomy" id="1874115"/>
    <lineage>
        <taxon>Bacteria</taxon>
        <taxon>Pseudomonadati</taxon>
        <taxon>Bacteroidota</taxon>
        <taxon>Sphingobacteriia</taxon>
        <taxon>Sphingobacteriales</taxon>
        <taxon>Sphingobacteriaceae</taxon>
        <taxon>Sphingobacterium</taxon>
    </lineage>
</organism>
<evidence type="ECO:0000259" key="1">
    <source>
        <dbReference type="Pfam" id="PF20594"/>
    </source>
</evidence>
<protein>
    <recommendedName>
        <fullName evidence="1">DUF6794 domain-containing protein</fullName>
    </recommendedName>
</protein>